<dbReference type="OMA" id="VIWPKVI"/>
<evidence type="ECO:0000259" key="2">
    <source>
        <dbReference type="Pfam" id="PF13472"/>
    </source>
</evidence>
<dbReference type="OrthoDB" id="671439at2759"/>
<feature type="compositionally biased region" description="Pro residues" evidence="1">
    <location>
        <begin position="134"/>
        <end position="143"/>
    </location>
</feature>
<evidence type="ECO:0000313" key="4">
    <source>
        <dbReference type="Proteomes" id="UP000053558"/>
    </source>
</evidence>
<dbReference type="RefSeq" id="XP_007767812.1">
    <property type="nucleotide sequence ID" value="XM_007769622.1"/>
</dbReference>
<dbReference type="AlphaFoldDB" id="A0A5M3MSB6"/>
<sequence length="283" mass="30857">MQIEKLLSPAPSSNIKPPTAFKPRRLPGEIVLFGDSLTQRSWQPGGLAQRLADAYVRKLDVVNRGLGGYQSTWGTRVLEQLLAQRNAPGTPSIELITIWFGANDAAPPGTGQHVPLHQFTLNLHRMIDMVRGPPTTPSSPSPSPSHNSALSDPTAPHTPQPYIPPPDHNAAPDPATRMLLLTPPPPAPQVWNLAHFPRQIALTRAYAAEVRAVGRQRGVPVVDVWAGLSVAAVGEAYVARFLVDGLHLNREGYELVYNMVVHAIREHYPDMLPERLPDAFGGK</sequence>
<dbReference type="SUPFAM" id="SSF52266">
    <property type="entry name" value="SGNH hydrolase"/>
    <property type="match status" value="1"/>
</dbReference>
<feature type="region of interest" description="Disordered" evidence="1">
    <location>
        <begin position="1"/>
        <end position="20"/>
    </location>
</feature>
<keyword evidence="4" id="KW-1185">Reference proteome</keyword>
<dbReference type="Gene3D" id="3.40.50.1110">
    <property type="entry name" value="SGNH hydrolase"/>
    <property type="match status" value="2"/>
</dbReference>
<organism evidence="3 4">
    <name type="scientific">Coniophora puteana (strain RWD-64-598)</name>
    <name type="common">Brown rot fungus</name>
    <dbReference type="NCBI Taxonomy" id="741705"/>
    <lineage>
        <taxon>Eukaryota</taxon>
        <taxon>Fungi</taxon>
        <taxon>Dikarya</taxon>
        <taxon>Basidiomycota</taxon>
        <taxon>Agaricomycotina</taxon>
        <taxon>Agaricomycetes</taxon>
        <taxon>Agaricomycetidae</taxon>
        <taxon>Boletales</taxon>
        <taxon>Coniophorineae</taxon>
        <taxon>Coniophoraceae</taxon>
        <taxon>Coniophora</taxon>
    </lineage>
</organism>
<feature type="region of interest" description="Disordered" evidence="1">
    <location>
        <begin position="129"/>
        <end position="181"/>
    </location>
</feature>
<evidence type="ECO:0000313" key="3">
    <source>
        <dbReference type="EMBL" id="EIW81976.1"/>
    </source>
</evidence>
<dbReference type="PANTHER" id="PTHR14209:SF19">
    <property type="entry name" value="ISOAMYL ACETATE-HYDROLYZING ESTERASE 1 HOMOLOG"/>
    <property type="match status" value="1"/>
</dbReference>
<proteinExistence type="predicted"/>
<feature type="domain" description="SGNH hydrolase-type esterase" evidence="2">
    <location>
        <begin position="32"/>
        <end position="144"/>
    </location>
</feature>
<feature type="compositionally biased region" description="Pro residues" evidence="1">
    <location>
        <begin position="156"/>
        <end position="167"/>
    </location>
</feature>
<evidence type="ECO:0000256" key="1">
    <source>
        <dbReference type="SAM" id="MobiDB-lite"/>
    </source>
</evidence>
<protein>
    <submittedName>
        <fullName evidence="3">SGNH hydrolase</fullName>
    </submittedName>
</protein>
<dbReference type="KEGG" id="cput:CONPUDRAFT_122466"/>
<dbReference type="InterPro" id="IPR036514">
    <property type="entry name" value="SGNH_hydro_sf"/>
</dbReference>
<dbReference type="InterPro" id="IPR013830">
    <property type="entry name" value="SGNH_hydro"/>
</dbReference>
<comment type="caution">
    <text evidence="3">The sequence shown here is derived from an EMBL/GenBank/DDBJ whole genome shotgun (WGS) entry which is preliminary data.</text>
</comment>
<reference evidence="4" key="1">
    <citation type="journal article" date="2012" name="Science">
        <title>The Paleozoic origin of enzymatic lignin decomposition reconstructed from 31 fungal genomes.</title>
        <authorList>
            <person name="Floudas D."/>
            <person name="Binder M."/>
            <person name="Riley R."/>
            <person name="Barry K."/>
            <person name="Blanchette R.A."/>
            <person name="Henrissat B."/>
            <person name="Martinez A.T."/>
            <person name="Otillar R."/>
            <person name="Spatafora J.W."/>
            <person name="Yadav J.S."/>
            <person name="Aerts A."/>
            <person name="Benoit I."/>
            <person name="Boyd A."/>
            <person name="Carlson A."/>
            <person name="Copeland A."/>
            <person name="Coutinho P.M."/>
            <person name="de Vries R.P."/>
            <person name="Ferreira P."/>
            <person name="Findley K."/>
            <person name="Foster B."/>
            <person name="Gaskell J."/>
            <person name="Glotzer D."/>
            <person name="Gorecki P."/>
            <person name="Heitman J."/>
            <person name="Hesse C."/>
            <person name="Hori C."/>
            <person name="Igarashi K."/>
            <person name="Jurgens J.A."/>
            <person name="Kallen N."/>
            <person name="Kersten P."/>
            <person name="Kohler A."/>
            <person name="Kuees U."/>
            <person name="Kumar T.K.A."/>
            <person name="Kuo A."/>
            <person name="LaButti K."/>
            <person name="Larrondo L.F."/>
            <person name="Lindquist E."/>
            <person name="Ling A."/>
            <person name="Lombard V."/>
            <person name="Lucas S."/>
            <person name="Lundell T."/>
            <person name="Martin R."/>
            <person name="McLaughlin D.J."/>
            <person name="Morgenstern I."/>
            <person name="Morin E."/>
            <person name="Murat C."/>
            <person name="Nagy L.G."/>
            <person name="Nolan M."/>
            <person name="Ohm R.A."/>
            <person name="Patyshakuliyeva A."/>
            <person name="Rokas A."/>
            <person name="Ruiz-Duenas F.J."/>
            <person name="Sabat G."/>
            <person name="Salamov A."/>
            <person name="Samejima M."/>
            <person name="Schmutz J."/>
            <person name="Slot J.C."/>
            <person name="St John F."/>
            <person name="Stenlid J."/>
            <person name="Sun H."/>
            <person name="Sun S."/>
            <person name="Syed K."/>
            <person name="Tsang A."/>
            <person name="Wiebenga A."/>
            <person name="Young D."/>
            <person name="Pisabarro A."/>
            <person name="Eastwood D.C."/>
            <person name="Martin F."/>
            <person name="Cullen D."/>
            <person name="Grigoriev I.V."/>
            <person name="Hibbett D.S."/>
        </authorList>
    </citation>
    <scope>NUCLEOTIDE SEQUENCE [LARGE SCALE GENOMIC DNA]</scope>
    <source>
        <strain evidence="4">RWD-64-598 SS2</strain>
    </source>
</reference>
<name>A0A5M3MSB6_CONPW</name>
<dbReference type="InterPro" id="IPR045136">
    <property type="entry name" value="Iah1-like"/>
</dbReference>
<dbReference type="Pfam" id="PF13472">
    <property type="entry name" value="Lipase_GDSL_2"/>
    <property type="match status" value="1"/>
</dbReference>
<dbReference type="PANTHER" id="PTHR14209">
    <property type="entry name" value="ISOAMYL ACETATE-HYDROLYZING ESTERASE 1"/>
    <property type="match status" value="1"/>
</dbReference>
<keyword evidence="3" id="KW-0378">Hydrolase</keyword>
<dbReference type="EMBL" id="JH711577">
    <property type="protein sequence ID" value="EIW81976.1"/>
    <property type="molecule type" value="Genomic_DNA"/>
</dbReference>
<dbReference type="Proteomes" id="UP000053558">
    <property type="component" value="Unassembled WGS sequence"/>
</dbReference>
<dbReference type="GeneID" id="19199694"/>
<gene>
    <name evidence="3" type="ORF">CONPUDRAFT_122466</name>
</gene>
<dbReference type="GO" id="GO:0016787">
    <property type="term" value="F:hydrolase activity"/>
    <property type="evidence" value="ECO:0007669"/>
    <property type="project" value="UniProtKB-KW"/>
</dbReference>
<accession>A0A5M3MSB6</accession>